<reference evidence="6" key="1">
    <citation type="submission" date="2021-12" db="EMBL/GenBank/DDBJ databases">
        <authorList>
            <person name="King R."/>
        </authorList>
    </citation>
    <scope>NUCLEOTIDE SEQUENCE</scope>
</reference>
<dbReference type="AlphaFoldDB" id="A0A9N9ZZQ5"/>
<dbReference type="PANTHER" id="PTHR48021:SF39">
    <property type="entry name" value="MAJOR FACILITATOR SUPERFAMILY (MFS) PROFILE DOMAIN-CONTAINING PROTEIN"/>
    <property type="match status" value="1"/>
</dbReference>
<dbReference type="Proteomes" id="UP001152759">
    <property type="component" value="Chromosome 1"/>
</dbReference>
<dbReference type="EMBL" id="OU963862">
    <property type="protein sequence ID" value="CAH0381025.1"/>
    <property type="molecule type" value="Genomic_DNA"/>
</dbReference>
<dbReference type="Gene3D" id="1.20.1250.20">
    <property type="entry name" value="MFS general substrate transporter like domains"/>
    <property type="match status" value="1"/>
</dbReference>
<sequence length="433" mass="49309">MCHPSNPSKNVSIEDGPAEANVQHKYTRRSAFAQILATLIQNWLLIEIGLDWAMPTMVIGALHRNSEESFNMDDDEASWFGSIPSICHPLASLSSGYFQELLGRKSTMILVTIPTCAAWITLYFAQSVQTLYLVAGTMGICTGLTEAPLHSYIGEIGEPHLRGSLSTLSQSAGFIGVFLMYLLCYFYDWRTVALICSACPIITFTSMTQIPESPTWLIVKGRLEEAKKSLCWLRGWVKPCEVEEEFQTLLDHTKKSVKSIDSTQMVEDCFPDLGICWCYDERSVIASIWQEENCAFLLFDARFFHRGTGYLLLLHGKFGAIPTTSMAPGYFHAHAWLSDWVQLHTLTLAIGVRTLPDSRSWPCKWYIGSLGVHRGLHPCQIVSLHRDMDRLKRRDVRLWSCFSDRRRLYLLLFAGDRRQDVRTDRKVLYQKSR</sequence>
<dbReference type="InterPro" id="IPR050549">
    <property type="entry name" value="MFS_Trehalose_Transporter"/>
</dbReference>
<keyword evidence="4 5" id="KW-0472">Membrane</keyword>
<evidence type="ECO:0000313" key="7">
    <source>
        <dbReference type="Proteomes" id="UP001152759"/>
    </source>
</evidence>
<evidence type="ECO:0000256" key="3">
    <source>
        <dbReference type="ARBA" id="ARBA00022989"/>
    </source>
</evidence>
<feature type="transmembrane region" description="Helical" evidence="5">
    <location>
        <begin position="107"/>
        <end position="125"/>
    </location>
</feature>
<organism evidence="6 7">
    <name type="scientific">Bemisia tabaci</name>
    <name type="common">Sweetpotato whitefly</name>
    <name type="synonym">Aleurodes tabaci</name>
    <dbReference type="NCBI Taxonomy" id="7038"/>
    <lineage>
        <taxon>Eukaryota</taxon>
        <taxon>Metazoa</taxon>
        <taxon>Ecdysozoa</taxon>
        <taxon>Arthropoda</taxon>
        <taxon>Hexapoda</taxon>
        <taxon>Insecta</taxon>
        <taxon>Pterygota</taxon>
        <taxon>Neoptera</taxon>
        <taxon>Paraneoptera</taxon>
        <taxon>Hemiptera</taxon>
        <taxon>Sternorrhyncha</taxon>
        <taxon>Aleyrodoidea</taxon>
        <taxon>Aleyrodidae</taxon>
        <taxon>Aleyrodinae</taxon>
        <taxon>Bemisia</taxon>
    </lineage>
</organism>
<dbReference type="InterPro" id="IPR005828">
    <property type="entry name" value="MFS_sugar_transport-like"/>
</dbReference>
<evidence type="ECO:0000256" key="4">
    <source>
        <dbReference type="ARBA" id="ARBA00023136"/>
    </source>
</evidence>
<evidence type="ECO:0000313" key="6">
    <source>
        <dbReference type="EMBL" id="CAH0381025.1"/>
    </source>
</evidence>
<name>A0A9N9ZZQ5_BEMTA</name>
<proteinExistence type="predicted"/>
<dbReference type="GO" id="GO:0022857">
    <property type="term" value="F:transmembrane transporter activity"/>
    <property type="evidence" value="ECO:0007669"/>
    <property type="project" value="InterPro"/>
</dbReference>
<dbReference type="Pfam" id="PF00083">
    <property type="entry name" value="Sugar_tr"/>
    <property type="match status" value="1"/>
</dbReference>
<evidence type="ECO:0000256" key="2">
    <source>
        <dbReference type="ARBA" id="ARBA00022692"/>
    </source>
</evidence>
<evidence type="ECO:0000256" key="5">
    <source>
        <dbReference type="SAM" id="Phobius"/>
    </source>
</evidence>
<accession>A0A9N9ZZQ5</accession>
<evidence type="ECO:0008006" key="8">
    <source>
        <dbReference type="Google" id="ProtNLM"/>
    </source>
</evidence>
<dbReference type="SUPFAM" id="SSF103473">
    <property type="entry name" value="MFS general substrate transporter"/>
    <property type="match status" value="1"/>
</dbReference>
<evidence type="ECO:0000256" key="1">
    <source>
        <dbReference type="ARBA" id="ARBA00004370"/>
    </source>
</evidence>
<protein>
    <recommendedName>
        <fullName evidence="8">Sugar transporter</fullName>
    </recommendedName>
</protein>
<feature type="transmembrane region" description="Helical" evidence="5">
    <location>
        <begin position="131"/>
        <end position="153"/>
    </location>
</feature>
<dbReference type="InterPro" id="IPR036259">
    <property type="entry name" value="MFS_trans_sf"/>
</dbReference>
<keyword evidence="7" id="KW-1185">Reference proteome</keyword>
<keyword evidence="2 5" id="KW-0812">Transmembrane</keyword>
<dbReference type="PANTHER" id="PTHR48021">
    <property type="match status" value="1"/>
</dbReference>
<dbReference type="GO" id="GO:0016020">
    <property type="term" value="C:membrane"/>
    <property type="evidence" value="ECO:0007669"/>
    <property type="project" value="UniProtKB-SubCell"/>
</dbReference>
<gene>
    <name evidence="6" type="ORF">BEMITA_LOCUS717</name>
</gene>
<feature type="transmembrane region" description="Helical" evidence="5">
    <location>
        <begin position="165"/>
        <end position="189"/>
    </location>
</feature>
<keyword evidence="3 5" id="KW-1133">Transmembrane helix</keyword>
<comment type="subcellular location">
    <subcellularLocation>
        <location evidence="1">Membrane</location>
    </subcellularLocation>
</comment>